<comment type="caution">
    <text evidence="2">The sequence shown here is derived from an EMBL/GenBank/DDBJ whole genome shotgun (WGS) entry which is preliminary data.</text>
</comment>
<evidence type="ECO:0000313" key="2">
    <source>
        <dbReference type="EMBL" id="CAH1997055.1"/>
    </source>
</evidence>
<sequence>MSFTENKSQKSKPLDANQSRSIDGTVPLLLTVGIDNGDLRDWIRRARSDNSGMKRMWIAGVDCDVAALNVRKVAELIE</sequence>
<evidence type="ECO:0000313" key="3">
    <source>
        <dbReference type="Proteomes" id="UP001152888"/>
    </source>
</evidence>
<feature type="region of interest" description="Disordered" evidence="1">
    <location>
        <begin position="1"/>
        <end position="20"/>
    </location>
</feature>
<organism evidence="2 3">
    <name type="scientific">Acanthoscelides obtectus</name>
    <name type="common">Bean weevil</name>
    <name type="synonym">Bruchus obtectus</name>
    <dbReference type="NCBI Taxonomy" id="200917"/>
    <lineage>
        <taxon>Eukaryota</taxon>
        <taxon>Metazoa</taxon>
        <taxon>Ecdysozoa</taxon>
        <taxon>Arthropoda</taxon>
        <taxon>Hexapoda</taxon>
        <taxon>Insecta</taxon>
        <taxon>Pterygota</taxon>
        <taxon>Neoptera</taxon>
        <taxon>Endopterygota</taxon>
        <taxon>Coleoptera</taxon>
        <taxon>Polyphaga</taxon>
        <taxon>Cucujiformia</taxon>
        <taxon>Chrysomeloidea</taxon>
        <taxon>Chrysomelidae</taxon>
        <taxon>Bruchinae</taxon>
        <taxon>Bruchini</taxon>
        <taxon>Acanthoscelides</taxon>
    </lineage>
</organism>
<gene>
    <name evidence="2" type="ORF">ACAOBT_LOCUS23507</name>
</gene>
<accession>A0A9P0LL93</accession>
<dbReference type="EMBL" id="CAKOFQ010007276">
    <property type="protein sequence ID" value="CAH1997055.1"/>
    <property type="molecule type" value="Genomic_DNA"/>
</dbReference>
<reference evidence="2" key="1">
    <citation type="submission" date="2022-03" db="EMBL/GenBank/DDBJ databases">
        <authorList>
            <person name="Sayadi A."/>
        </authorList>
    </citation>
    <scope>NUCLEOTIDE SEQUENCE</scope>
</reference>
<proteinExistence type="predicted"/>
<name>A0A9P0LL93_ACAOB</name>
<protein>
    <submittedName>
        <fullName evidence="2">Uncharacterized protein</fullName>
    </submittedName>
</protein>
<dbReference type="Proteomes" id="UP001152888">
    <property type="component" value="Unassembled WGS sequence"/>
</dbReference>
<keyword evidence="3" id="KW-1185">Reference proteome</keyword>
<dbReference type="AlphaFoldDB" id="A0A9P0LL93"/>
<evidence type="ECO:0000256" key="1">
    <source>
        <dbReference type="SAM" id="MobiDB-lite"/>
    </source>
</evidence>